<evidence type="ECO:0000256" key="1">
    <source>
        <dbReference type="SAM" id="MobiDB-lite"/>
    </source>
</evidence>
<dbReference type="AlphaFoldDB" id="A0A8J6L718"/>
<comment type="caution">
    <text evidence="2">The sequence shown here is derived from an EMBL/GenBank/DDBJ whole genome shotgun (WGS) entry which is preliminary data.</text>
</comment>
<reference evidence="2" key="1">
    <citation type="journal article" date="2020" name="J Insects Food Feed">
        <title>The yellow mealworm (Tenebrio molitor) genome: a resource for the emerging insects as food and feed industry.</title>
        <authorList>
            <person name="Eriksson T."/>
            <person name="Andere A."/>
            <person name="Kelstrup H."/>
            <person name="Emery V."/>
            <person name="Picard C."/>
        </authorList>
    </citation>
    <scope>NUCLEOTIDE SEQUENCE</scope>
    <source>
        <strain evidence="2">Stoneville</strain>
        <tissue evidence="2">Whole head</tissue>
    </source>
</reference>
<organism evidence="2 3">
    <name type="scientific">Tenebrio molitor</name>
    <name type="common">Yellow mealworm beetle</name>
    <dbReference type="NCBI Taxonomy" id="7067"/>
    <lineage>
        <taxon>Eukaryota</taxon>
        <taxon>Metazoa</taxon>
        <taxon>Ecdysozoa</taxon>
        <taxon>Arthropoda</taxon>
        <taxon>Hexapoda</taxon>
        <taxon>Insecta</taxon>
        <taxon>Pterygota</taxon>
        <taxon>Neoptera</taxon>
        <taxon>Endopterygota</taxon>
        <taxon>Coleoptera</taxon>
        <taxon>Polyphaga</taxon>
        <taxon>Cucujiformia</taxon>
        <taxon>Tenebrionidae</taxon>
        <taxon>Tenebrio</taxon>
    </lineage>
</organism>
<feature type="compositionally biased region" description="Basic residues" evidence="1">
    <location>
        <begin position="319"/>
        <end position="328"/>
    </location>
</feature>
<dbReference type="EMBL" id="JABDTM020028422">
    <property type="protein sequence ID" value="KAH0808972.1"/>
    <property type="molecule type" value="Genomic_DNA"/>
</dbReference>
<gene>
    <name evidence="2" type="ORF">GEV33_013821</name>
</gene>
<feature type="region of interest" description="Disordered" evidence="1">
    <location>
        <begin position="308"/>
        <end position="328"/>
    </location>
</feature>
<accession>A0A8J6L718</accession>
<proteinExistence type="predicted"/>
<evidence type="ECO:0000313" key="2">
    <source>
        <dbReference type="EMBL" id="KAH0808972.1"/>
    </source>
</evidence>
<name>A0A8J6L718_TENMO</name>
<dbReference type="Proteomes" id="UP000719412">
    <property type="component" value="Unassembled WGS sequence"/>
</dbReference>
<evidence type="ECO:0000313" key="3">
    <source>
        <dbReference type="Proteomes" id="UP000719412"/>
    </source>
</evidence>
<protein>
    <submittedName>
        <fullName evidence="2">Uncharacterized protein</fullName>
    </submittedName>
</protein>
<reference evidence="2" key="2">
    <citation type="submission" date="2021-08" db="EMBL/GenBank/DDBJ databases">
        <authorList>
            <person name="Eriksson T."/>
        </authorList>
    </citation>
    <scope>NUCLEOTIDE SEQUENCE</scope>
    <source>
        <strain evidence="2">Stoneville</strain>
        <tissue evidence="2">Whole head</tissue>
    </source>
</reference>
<feature type="compositionally biased region" description="Basic and acidic residues" evidence="1">
    <location>
        <begin position="308"/>
        <end position="318"/>
    </location>
</feature>
<sequence length="762" mass="87144">MNEIPELKDDFAFLKKFDSRSKVWKEIDATFTKGKEKICSNFLLHPKRISSDSECSSSANSPRKFLSETILKNSSLHERNNNVQKHVHHNLTRTCRIISEECFVEKAIGDSVDNNNSVLSTAKTNATFTKKPSKMRPCSSRIENFGKKFMNLLERSIKLLSNIRVMIEEGIPPPDGEEDHMRRTKRLQEFSSRFSRIYLYPLMRQMDELSMPEKLGAAVVNQKFLYAQQMIFQGLQAYYNHLPSSVGKCGSDKLRSLLDQILYLCQLHGLLKKGPNVENNEFINALRNHAELLLEAINNFDLKFVEKKPKPKTSEGNKKKPKMQNKTKSKLSMYAVNASLKKDMELRKAVESLAKKKFTVKSRYKTASFKHRPPIERQKSTNTVPSKIKFFSRNPSDLLKTSPNKAQIREDDIKTMVEMEAELEAPPNTGETYRALEAQLMPLGIQSDDSLSDDGLAASLALVGVLLGVTLLAVGGVFDLHEFGADQFGLATPADEMILMPVGPHGRHNFLKYHRTIKKMFSESVRFISIVFYFQILNSIPSSRIQLVQDSDREGVEDGKVEKALEVLRKFLEGSADKKTDFLEKIASEVDKRKEEKPEKSDKPKKKLKDPIVTVTGVKNAKLICIRDDNSVAEADDEHRKKDKEIMTDAEVKLRSSETQTDIKDDKRISRSAVKISRLPKATRKMLKLLPKEYAITIIQYKLRYNHFHKHNPMYRKSAHIQPWVLMGQISDEILDYTLQSVTGELEVNEILENLYNAEFQY</sequence>
<keyword evidence="3" id="KW-1185">Reference proteome</keyword>